<gene>
    <name evidence="2" type="ORF">LCGC14_2755620</name>
</gene>
<keyword evidence="1" id="KW-0812">Transmembrane</keyword>
<organism evidence="2">
    <name type="scientific">marine sediment metagenome</name>
    <dbReference type="NCBI Taxonomy" id="412755"/>
    <lineage>
        <taxon>unclassified sequences</taxon>
        <taxon>metagenomes</taxon>
        <taxon>ecological metagenomes</taxon>
    </lineage>
</organism>
<dbReference type="AlphaFoldDB" id="A0A0F8Z0C6"/>
<keyword evidence="1" id="KW-1133">Transmembrane helix</keyword>
<name>A0A0F8Z0C6_9ZZZZ</name>
<dbReference type="EMBL" id="LAZR01050510">
    <property type="protein sequence ID" value="KKK87197.1"/>
    <property type="molecule type" value="Genomic_DNA"/>
</dbReference>
<comment type="caution">
    <text evidence="2">The sequence shown here is derived from an EMBL/GenBank/DDBJ whole genome shotgun (WGS) entry which is preliminary data.</text>
</comment>
<reference evidence="2" key="1">
    <citation type="journal article" date="2015" name="Nature">
        <title>Complex archaea that bridge the gap between prokaryotes and eukaryotes.</title>
        <authorList>
            <person name="Spang A."/>
            <person name="Saw J.H."/>
            <person name="Jorgensen S.L."/>
            <person name="Zaremba-Niedzwiedzka K."/>
            <person name="Martijn J."/>
            <person name="Lind A.E."/>
            <person name="van Eijk R."/>
            <person name="Schleper C."/>
            <person name="Guy L."/>
            <person name="Ettema T.J."/>
        </authorList>
    </citation>
    <scope>NUCLEOTIDE SEQUENCE</scope>
</reference>
<sequence length="90" mass="10156">MIGLVILTATYLWTIIGGIIYAARLIFGNANLMRDSGWIILAYGPSVWIARQRMGYISLRPICMDCTISNETIMGYINTNNNNKPTLYYS</sequence>
<keyword evidence="1" id="KW-0472">Membrane</keyword>
<protein>
    <submittedName>
        <fullName evidence="2">Uncharacterized protein</fullName>
    </submittedName>
</protein>
<evidence type="ECO:0000256" key="1">
    <source>
        <dbReference type="SAM" id="Phobius"/>
    </source>
</evidence>
<proteinExistence type="predicted"/>
<accession>A0A0F8Z0C6</accession>
<evidence type="ECO:0000313" key="2">
    <source>
        <dbReference type="EMBL" id="KKK87197.1"/>
    </source>
</evidence>
<feature type="transmembrane region" description="Helical" evidence="1">
    <location>
        <begin position="6"/>
        <end position="27"/>
    </location>
</feature>